<feature type="domain" description="Major facilitator superfamily (MFS) profile" evidence="9">
    <location>
        <begin position="24"/>
        <end position="477"/>
    </location>
</feature>
<keyword evidence="4" id="KW-1003">Cell membrane</keyword>
<dbReference type="SUPFAM" id="SSF103473">
    <property type="entry name" value="MFS general substrate transporter"/>
    <property type="match status" value="1"/>
</dbReference>
<feature type="transmembrane region" description="Helical" evidence="8">
    <location>
        <begin position="371"/>
        <end position="397"/>
    </location>
</feature>
<feature type="transmembrane region" description="Helical" evidence="8">
    <location>
        <begin position="449"/>
        <end position="472"/>
    </location>
</feature>
<evidence type="ECO:0000256" key="6">
    <source>
        <dbReference type="ARBA" id="ARBA00022989"/>
    </source>
</evidence>
<dbReference type="Gene3D" id="1.20.1720.10">
    <property type="entry name" value="Multidrug resistance protein D"/>
    <property type="match status" value="1"/>
</dbReference>
<dbReference type="PROSITE" id="PS50850">
    <property type="entry name" value="MFS"/>
    <property type="match status" value="1"/>
</dbReference>
<dbReference type="Gene3D" id="1.20.1250.20">
    <property type="entry name" value="MFS general substrate transporter like domains"/>
    <property type="match status" value="1"/>
</dbReference>
<comment type="subcellular location">
    <subcellularLocation>
        <location evidence="1">Cell membrane</location>
        <topology evidence="1">Multi-pass membrane protein</topology>
    </subcellularLocation>
</comment>
<dbReference type="InterPro" id="IPR004638">
    <property type="entry name" value="EmrB-like"/>
</dbReference>
<keyword evidence="11" id="KW-1185">Reference proteome</keyword>
<dbReference type="InterPro" id="IPR036259">
    <property type="entry name" value="MFS_trans_sf"/>
</dbReference>
<keyword evidence="7 8" id="KW-0472">Membrane</keyword>
<dbReference type="PANTHER" id="PTHR42718">
    <property type="entry name" value="MAJOR FACILITATOR SUPERFAMILY MULTIDRUG TRANSPORTER MFSC"/>
    <property type="match status" value="1"/>
</dbReference>
<evidence type="ECO:0000256" key="3">
    <source>
        <dbReference type="ARBA" id="ARBA00022448"/>
    </source>
</evidence>
<dbReference type="InterPro" id="IPR011701">
    <property type="entry name" value="MFS"/>
</dbReference>
<gene>
    <name evidence="10" type="ORF">ACFP1C_02820</name>
</gene>
<name>A0ABW1TEC7_9LACO</name>
<feature type="transmembrane region" description="Helical" evidence="8">
    <location>
        <begin position="314"/>
        <end position="334"/>
    </location>
</feature>
<feature type="transmembrane region" description="Helical" evidence="8">
    <location>
        <begin position="119"/>
        <end position="140"/>
    </location>
</feature>
<keyword evidence="5 8" id="KW-0812">Transmembrane</keyword>
<proteinExistence type="inferred from homology"/>
<evidence type="ECO:0000256" key="7">
    <source>
        <dbReference type="ARBA" id="ARBA00023136"/>
    </source>
</evidence>
<evidence type="ECO:0000313" key="11">
    <source>
        <dbReference type="Proteomes" id="UP001596283"/>
    </source>
</evidence>
<evidence type="ECO:0000256" key="5">
    <source>
        <dbReference type="ARBA" id="ARBA00022692"/>
    </source>
</evidence>
<sequence>MMLIVLDPRTEVFYFMTETPNASATRFSVFGSAGLAFCGVLVETSMNVTFPTLMTQFHTSLNAVQWVTTAYLLAVAATMVITAFIQSRFRLKAIISVGGTAFVVGGMLCALAPSLPILLLGRVIQAVGTGFAMPLVFALIMHQVPFAQQGRYTGTAGMLIALAPSLGPTYGGLMTQLLSWRLIFWLTLPIGLISWLVAVTHLQQTWDTEHRSFPWGQFILIVAALGLTTLAFNNAGNDGFGAPGFYGLFLLACVALAGFIWLANRGEQPLLQLKIFRHTTFSKVLFLYFLIQFTQIGLTFLLPNFTQLVLGKNAMVSGLMLLAGSLTSAILSPVAGRLMDHRGVTLPLRLGASCLLLTAILFMLVANRLSVPLIIGLFVLFQFGFSFMFNNLLTFGLQQLPRPQIGDGNAAFNTLQQYSGSLGTAIMAASLALGAKFQPAANAINQTRFGTVLALSLTLAVMIVVFIVTFTIRQPAKAK</sequence>
<dbReference type="InterPro" id="IPR020846">
    <property type="entry name" value="MFS_dom"/>
</dbReference>
<evidence type="ECO:0000256" key="8">
    <source>
        <dbReference type="SAM" id="Phobius"/>
    </source>
</evidence>
<keyword evidence="6 8" id="KW-1133">Transmembrane helix</keyword>
<dbReference type="Proteomes" id="UP001596283">
    <property type="component" value="Unassembled WGS sequence"/>
</dbReference>
<dbReference type="EMBL" id="JBHSSI010000022">
    <property type="protein sequence ID" value="MFC6259869.1"/>
    <property type="molecule type" value="Genomic_DNA"/>
</dbReference>
<feature type="transmembrane region" description="Helical" evidence="8">
    <location>
        <begin position="63"/>
        <end position="86"/>
    </location>
</feature>
<evidence type="ECO:0000259" key="9">
    <source>
        <dbReference type="PROSITE" id="PS50850"/>
    </source>
</evidence>
<feature type="transmembrane region" description="Helical" evidence="8">
    <location>
        <begin position="284"/>
        <end position="302"/>
    </location>
</feature>
<protein>
    <submittedName>
        <fullName evidence="10">DHA2 family efflux MFS transporter permease subunit</fullName>
    </submittedName>
</protein>
<feature type="transmembrane region" description="Helical" evidence="8">
    <location>
        <begin position="244"/>
        <end position="263"/>
    </location>
</feature>
<evidence type="ECO:0000313" key="10">
    <source>
        <dbReference type="EMBL" id="MFC6259869.1"/>
    </source>
</evidence>
<dbReference type="Pfam" id="PF07690">
    <property type="entry name" value="MFS_1"/>
    <property type="match status" value="1"/>
</dbReference>
<evidence type="ECO:0000256" key="4">
    <source>
        <dbReference type="ARBA" id="ARBA00022475"/>
    </source>
</evidence>
<dbReference type="NCBIfam" id="TIGR00711">
    <property type="entry name" value="efflux_EmrB"/>
    <property type="match status" value="1"/>
</dbReference>
<feature type="transmembrane region" description="Helical" evidence="8">
    <location>
        <begin position="182"/>
        <end position="202"/>
    </location>
</feature>
<feature type="transmembrane region" description="Helical" evidence="8">
    <location>
        <begin position="346"/>
        <end position="365"/>
    </location>
</feature>
<comment type="similarity">
    <text evidence="2">Belongs to the major facilitator superfamily. EmrB family.</text>
</comment>
<feature type="transmembrane region" description="Helical" evidence="8">
    <location>
        <begin position="214"/>
        <end position="232"/>
    </location>
</feature>
<organism evidence="10 11">
    <name type="scientific">Levilactobacillus fujinensis</name>
    <dbReference type="NCBI Taxonomy" id="2486024"/>
    <lineage>
        <taxon>Bacteria</taxon>
        <taxon>Bacillati</taxon>
        <taxon>Bacillota</taxon>
        <taxon>Bacilli</taxon>
        <taxon>Lactobacillales</taxon>
        <taxon>Lactobacillaceae</taxon>
        <taxon>Levilactobacillus</taxon>
    </lineage>
</organism>
<reference evidence="11" key="1">
    <citation type="journal article" date="2019" name="Int. J. Syst. Evol. Microbiol.">
        <title>The Global Catalogue of Microorganisms (GCM) 10K type strain sequencing project: providing services to taxonomists for standard genome sequencing and annotation.</title>
        <authorList>
            <consortium name="The Broad Institute Genomics Platform"/>
            <consortium name="The Broad Institute Genome Sequencing Center for Infectious Disease"/>
            <person name="Wu L."/>
            <person name="Ma J."/>
        </authorList>
    </citation>
    <scope>NUCLEOTIDE SEQUENCE [LARGE SCALE GENOMIC DNA]</scope>
    <source>
        <strain evidence="11">CCM 8908</strain>
    </source>
</reference>
<keyword evidence="3" id="KW-0813">Transport</keyword>
<evidence type="ECO:0000256" key="2">
    <source>
        <dbReference type="ARBA" id="ARBA00008537"/>
    </source>
</evidence>
<feature type="transmembrane region" description="Helical" evidence="8">
    <location>
        <begin position="93"/>
        <end position="113"/>
    </location>
</feature>
<dbReference type="PANTHER" id="PTHR42718:SF9">
    <property type="entry name" value="MAJOR FACILITATOR SUPERFAMILY MULTIDRUG TRANSPORTER MFSC"/>
    <property type="match status" value="1"/>
</dbReference>
<dbReference type="PRINTS" id="PR01036">
    <property type="entry name" value="TCRTETB"/>
</dbReference>
<feature type="transmembrane region" description="Helical" evidence="8">
    <location>
        <begin position="152"/>
        <end position="170"/>
    </location>
</feature>
<feature type="transmembrane region" description="Helical" evidence="8">
    <location>
        <begin position="418"/>
        <end position="437"/>
    </location>
</feature>
<evidence type="ECO:0000256" key="1">
    <source>
        <dbReference type="ARBA" id="ARBA00004651"/>
    </source>
</evidence>
<accession>A0ABW1TEC7</accession>
<comment type="caution">
    <text evidence="10">The sequence shown here is derived from an EMBL/GenBank/DDBJ whole genome shotgun (WGS) entry which is preliminary data.</text>
</comment>